<name>A0ABW8YWW2_9FLAO</name>
<evidence type="ECO:0000313" key="1">
    <source>
        <dbReference type="EMBL" id="MFL9844753.1"/>
    </source>
</evidence>
<comment type="caution">
    <text evidence="1">The sequence shown here is derived from an EMBL/GenBank/DDBJ whole genome shotgun (WGS) entry which is preliminary data.</text>
</comment>
<reference evidence="1 2" key="1">
    <citation type="submission" date="2024-06" db="EMBL/GenBank/DDBJ databases">
        <authorList>
            <person name="Kaempfer P."/>
            <person name="Viver T."/>
        </authorList>
    </citation>
    <scope>NUCLEOTIDE SEQUENCE [LARGE SCALE GENOMIC DNA]</scope>
    <source>
        <strain evidence="1 2">ST-119</strain>
    </source>
</reference>
<accession>A0ABW8YWW2</accession>
<organism evidence="1 2">
    <name type="scientific">Flavobacterium rhizosphaerae</name>
    <dbReference type="NCBI Taxonomy" id="3163298"/>
    <lineage>
        <taxon>Bacteria</taxon>
        <taxon>Pseudomonadati</taxon>
        <taxon>Bacteroidota</taxon>
        <taxon>Flavobacteriia</taxon>
        <taxon>Flavobacteriales</taxon>
        <taxon>Flavobacteriaceae</taxon>
        <taxon>Flavobacterium</taxon>
    </lineage>
</organism>
<dbReference type="RefSeq" id="WP_408085010.1">
    <property type="nucleotide sequence ID" value="NZ_JBELPZ010000009.1"/>
</dbReference>
<evidence type="ECO:0000313" key="2">
    <source>
        <dbReference type="Proteomes" id="UP001629156"/>
    </source>
</evidence>
<sequence length="153" mass="17352">MITVNNLRDYTAQVMEALPGIQKAEVAVVKEDLIKFMQDMKKEDNIMMLSVLPDHAMEGEQDSAKYVNICGFYFLEKTTQHNKDHQAYLDVFARTQAVAKAFMDKLMVDKSTNQGLFCGFLAWLQEASFTAIPVRVLADCNGFYVQINIKSNP</sequence>
<proteinExistence type="predicted"/>
<keyword evidence="2" id="KW-1185">Reference proteome</keyword>
<gene>
    <name evidence="1" type="ORF">ABS766_10025</name>
</gene>
<dbReference type="Proteomes" id="UP001629156">
    <property type="component" value="Unassembled WGS sequence"/>
</dbReference>
<dbReference type="EMBL" id="JBELPZ010000009">
    <property type="protein sequence ID" value="MFL9844753.1"/>
    <property type="molecule type" value="Genomic_DNA"/>
</dbReference>
<protein>
    <submittedName>
        <fullName evidence="1">Uncharacterized protein</fullName>
    </submittedName>
</protein>